<dbReference type="InterPro" id="IPR039424">
    <property type="entry name" value="SBP_5"/>
</dbReference>
<dbReference type="PANTHER" id="PTHR30290">
    <property type="entry name" value="PERIPLASMIC BINDING COMPONENT OF ABC TRANSPORTER"/>
    <property type="match status" value="1"/>
</dbReference>
<evidence type="ECO:0000259" key="1">
    <source>
        <dbReference type="Pfam" id="PF00496"/>
    </source>
</evidence>
<accession>A0A0F8XRB1</accession>
<dbReference type="GO" id="GO:1904680">
    <property type="term" value="F:peptide transmembrane transporter activity"/>
    <property type="evidence" value="ECO:0007669"/>
    <property type="project" value="TreeGrafter"/>
</dbReference>
<feature type="domain" description="Solute-binding protein family 5" evidence="1">
    <location>
        <begin position="72"/>
        <end position="164"/>
    </location>
</feature>
<dbReference type="Gene3D" id="3.40.190.10">
    <property type="entry name" value="Periplasmic binding protein-like II"/>
    <property type="match status" value="1"/>
</dbReference>
<dbReference type="InterPro" id="IPR000914">
    <property type="entry name" value="SBP_5_dom"/>
</dbReference>
<proteinExistence type="predicted"/>
<name>A0A0F8XRB1_9ZZZZ</name>
<dbReference type="SUPFAM" id="SSF53850">
    <property type="entry name" value="Periplasmic binding protein-like II"/>
    <property type="match status" value="1"/>
</dbReference>
<dbReference type="Pfam" id="PF00496">
    <property type="entry name" value="SBP_bac_5"/>
    <property type="match status" value="1"/>
</dbReference>
<evidence type="ECO:0000313" key="2">
    <source>
        <dbReference type="EMBL" id="KKK71602.1"/>
    </source>
</evidence>
<dbReference type="GO" id="GO:0015833">
    <property type="term" value="P:peptide transport"/>
    <property type="evidence" value="ECO:0007669"/>
    <property type="project" value="TreeGrafter"/>
</dbReference>
<gene>
    <name evidence="2" type="ORF">LCGC14_2912280</name>
</gene>
<dbReference type="EMBL" id="LAZR01057659">
    <property type="protein sequence ID" value="KKK71602.1"/>
    <property type="molecule type" value="Genomic_DNA"/>
</dbReference>
<comment type="caution">
    <text evidence="2">The sequence shown here is derived from an EMBL/GenBank/DDBJ whole genome shotgun (WGS) entry which is preliminary data.</text>
</comment>
<dbReference type="PANTHER" id="PTHR30290:SF62">
    <property type="entry name" value="OLIGOPEPTIDE ABC TRANSPORTER, PERIPLASMIC OLIGOPEPTIDE-BINDING PROTEIN"/>
    <property type="match status" value="1"/>
</dbReference>
<dbReference type="AlphaFoldDB" id="A0A0F8XRB1"/>
<organism evidence="2">
    <name type="scientific">marine sediment metagenome</name>
    <dbReference type="NCBI Taxonomy" id="412755"/>
    <lineage>
        <taxon>unclassified sequences</taxon>
        <taxon>metagenomes</taxon>
        <taxon>ecological metagenomes</taxon>
    </lineage>
</organism>
<feature type="non-terminal residue" evidence="2">
    <location>
        <position position="228"/>
    </location>
</feature>
<protein>
    <recommendedName>
        <fullName evidence="1">Solute-binding protein family 5 domain-containing protein</fullName>
    </recommendedName>
</protein>
<reference evidence="2" key="1">
    <citation type="journal article" date="2015" name="Nature">
        <title>Complex archaea that bridge the gap between prokaryotes and eukaryotes.</title>
        <authorList>
            <person name="Spang A."/>
            <person name="Saw J.H."/>
            <person name="Jorgensen S.L."/>
            <person name="Zaremba-Niedzwiedzka K."/>
            <person name="Martijn J."/>
            <person name="Lind A.E."/>
            <person name="van Eijk R."/>
            <person name="Schleper C."/>
            <person name="Guy L."/>
            <person name="Ettema T.J."/>
        </authorList>
    </citation>
    <scope>NUCLEOTIDE SEQUENCE</scope>
</reference>
<sequence length="228" mass="25712">MLAELVKAGKLPPVDERLPENPRVVEPVEKIGKYGGTWLMGMKTIADWGLVDRQSTHKEGLVIWDRGMTGWIPNAAHKVDVSPDATEYTFHLRKGVRWSDGEPFTADDVMFWAEDMIGNEEYGLKYPPSVRFKAGGEVFKAQKIDDVTVKLTFAQPYGLFLLNLCTGEANGEPIRYPKHFLEKFHPRYNKTNLDDLIAEAGVSTWPELLGLKGGFYNSHGSSDDPRYH</sequence>